<accession>A0A5C4JB83</accession>
<protein>
    <submittedName>
        <fullName evidence="2">Uncharacterized protein</fullName>
    </submittedName>
</protein>
<comment type="caution">
    <text evidence="2">The sequence shown here is derived from an EMBL/GenBank/DDBJ whole genome shotgun (WGS) entry which is preliminary data.</text>
</comment>
<feature type="transmembrane region" description="Helical" evidence="1">
    <location>
        <begin position="154"/>
        <end position="173"/>
    </location>
</feature>
<keyword evidence="3" id="KW-1185">Reference proteome</keyword>
<dbReference type="RefSeq" id="WP_138646717.1">
    <property type="nucleotide sequence ID" value="NZ_VCKW01000101.1"/>
</dbReference>
<dbReference type="OrthoDB" id="3473322at2"/>
<sequence length="223" mass="23233">MTVHIRPSSVYSNDPSDPGPGGLLIRTRIAGAALAAGTTAWIAGLLDSGNRVQDEVVPAEIWGSLAFLVGVMSLVVLALSTNATGHRKGRYIAIVEIVLLVPAMVWCPLIVAYPEDTPGWVIPFDMCWPLSMLGMLVMGIAVVKVGRYRGLLRWQFLLCGLWLVVAGVGQAALGDEGGTYPGTVWLGLSYGILGLRLAVTPRIVLPTGAAAPAAPAAPAASAP</sequence>
<proteinExistence type="predicted"/>
<keyword evidence="1" id="KW-0472">Membrane</keyword>
<evidence type="ECO:0000256" key="1">
    <source>
        <dbReference type="SAM" id="Phobius"/>
    </source>
</evidence>
<reference evidence="2 3" key="1">
    <citation type="submission" date="2019-05" db="EMBL/GenBank/DDBJ databases">
        <title>Draft genome sequence of Actinomadura sp. 14C53.</title>
        <authorList>
            <person name="Saricaoglu S."/>
            <person name="Isik K."/>
        </authorList>
    </citation>
    <scope>NUCLEOTIDE SEQUENCE [LARGE SCALE GENOMIC DNA]</scope>
    <source>
        <strain evidence="2 3">14C53</strain>
    </source>
</reference>
<evidence type="ECO:0000313" key="3">
    <source>
        <dbReference type="Proteomes" id="UP000309174"/>
    </source>
</evidence>
<gene>
    <name evidence="2" type="ORF">ETD83_20290</name>
</gene>
<feature type="transmembrane region" description="Helical" evidence="1">
    <location>
        <begin position="120"/>
        <end position="142"/>
    </location>
</feature>
<feature type="transmembrane region" description="Helical" evidence="1">
    <location>
        <begin position="61"/>
        <end position="79"/>
    </location>
</feature>
<keyword evidence="1" id="KW-0812">Transmembrane</keyword>
<feature type="transmembrane region" description="Helical" evidence="1">
    <location>
        <begin position="91"/>
        <end position="114"/>
    </location>
</feature>
<evidence type="ECO:0000313" key="2">
    <source>
        <dbReference type="EMBL" id="TMQ97404.1"/>
    </source>
</evidence>
<name>A0A5C4JB83_9ACTN</name>
<organism evidence="2 3">
    <name type="scientific">Actinomadura soli</name>
    <dbReference type="NCBI Taxonomy" id="2508997"/>
    <lineage>
        <taxon>Bacteria</taxon>
        <taxon>Bacillati</taxon>
        <taxon>Actinomycetota</taxon>
        <taxon>Actinomycetes</taxon>
        <taxon>Streptosporangiales</taxon>
        <taxon>Thermomonosporaceae</taxon>
        <taxon>Actinomadura</taxon>
    </lineage>
</organism>
<feature type="transmembrane region" description="Helical" evidence="1">
    <location>
        <begin position="29"/>
        <end position="46"/>
    </location>
</feature>
<keyword evidence="1" id="KW-1133">Transmembrane helix</keyword>
<feature type="transmembrane region" description="Helical" evidence="1">
    <location>
        <begin position="179"/>
        <end position="199"/>
    </location>
</feature>
<dbReference type="AlphaFoldDB" id="A0A5C4JB83"/>
<dbReference type="EMBL" id="VCKW01000101">
    <property type="protein sequence ID" value="TMQ97404.1"/>
    <property type="molecule type" value="Genomic_DNA"/>
</dbReference>
<dbReference type="Proteomes" id="UP000309174">
    <property type="component" value="Unassembled WGS sequence"/>
</dbReference>